<dbReference type="InterPro" id="IPR027417">
    <property type="entry name" value="P-loop_NTPase"/>
</dbReference>
<dbReference type="CDD" id="cd03214">
    <property type="entry name" value="ABC_Iron-Siderophores_B12_Hemin"/>
    <property type="match status" value="1"/>
</dbReference>
<gene>
    <name evidence="6" type="ORF">FE374_05895</name>
</gene>
<dbReference type="GO" id="GO:0016887">
    <property type="term" value="F:ATP hydrolysis activity"/>
    <property type="evidence" value="ECO:0007669"/>
    <property type="project" value="InterPro"/>
</dbReference>
<dbReference type="FunFam" id="3.40.50.300:FF:000134">
    <property type="entry name" value="Iron-enterobactin ABC transporter ATP-binding protein"/>
    <property type="match status" value="1"/>
</dbReference>
<sequence>MSTQPDAARGSVALDGAYAAHHRSDASLDHAAAAVDQQAADLDQPATTRDQTAASLDHAAATLGPTGAYSSSTADAADRVPALNIAALTYAAGPVTILDGVDATVPAGAVCAVVGPNGAGKSTLLRLLVGALPRAQGTLLLSGAELTRLTRRQRARALALVEQDAASDVAHDVLDVVLLGRTPHRPRWGGDSVADVDVAHRAMARTGAGATAGRDFATLSGGERQRVHLARALAQEPQVLLLDEPTNHLDVAAQLAVLGLARELADDGVTVLAALHDLNHALRSCDHVLVLDAGRVVAAGHPGEVLTAELVSAVYGVRAHRVVAGGRDLLVFDPA</sequence>
<dbReference type="EMBL" id="CP040915">
    <property type="protein sequence ID" value="QDC24219.1"/>
    <property type="molecule type" value="Genomic_DNA"/>
</dbReference>
<dbReference type="OrthoDB" id="5296765at2"/>
<evidence type="ECO:0000256" key="3">
    <source>
        <dbReference type="ARBA" id="ARBA00022840"/>
    </source>
</evidence>
<evidence type="ECO:0000256" key="4">
    <source>
        <dbReference type="ARBA" id="ARBA00022967"/>
    </source>
</evidence>
<keyword evidence="3 6" id="KW-0067">ATP-binding</keyword>
<organism evidence="6 7">
    <name type="scientific">Georgenia yuyongxinii</name>
    <dbReference type="NCBI Taxonomy" id="2589797"/>
    <lineage>
        <taxon>Bacteria</taxon>
        <taxon>Bacillati</taxon>
        <taxon>Actinomycetota</taxon>
        <taxon>Actinomycetes</taxon>
        <taxon>Micrococcales</taxon>
        <taxon>Bogoriellaceae</taxon>
        <taxon>Georgenia</taxon>
    </lineage>
</organism>
<evidence type="ECO:0000313" key="6">
    <source>
        <dbReference type="EMBL" id="QDC24219.1"/>
    </source>
</evidence>
<dbReference type="InterPro" id="IPR003593">
    <property type="entry name" value="AAA+_ATPase"/>
</dbReference>
<dbReference type="RefSeq" id="WP_139927663.1">
    <property type="nucleotide sequence ID" value="NZ_CP040915.1"/>
</dbReference>
<dbReference type="SMART" id="SM00382">
    <property type="entry name" value="AAA"/>
    <property type="match status" value="1"/>
</dbReference>
<dbReference type="Gene3D" id="3.40.50.300">
    <property type="entry name" value="P-loop containing nucleotide triphosphate hydrolases"/>
    <property type="match status" value="1"/>
</dbReference>
<dbReference type="GO" id="GO:0005524">
    <property type="term" value="F:ATP binding"/>
    <property type="evidence" value="ECO:0007669"/>
    <property type="project" value="UniProtKB-KW"/>
</dbReference>
<keyword evidence="2" id="KW-0547">Nucleotide-binding</keyword>
<reference evidence="6 7" key="1">
    <citation type="submission" date="2019-05" db="EMBL/GenBank/DDBJ databases">
        <title>Georgenia *** sp. nov., and Georgenia *** sp. nov., isolated from the intestinal contents of plateau pika (Ochotona curzoniae) in the Qinghai-Tibet plateau of China.</title>
        <authorList>
            <person name="Tian Z."/>
        </authorList>
    </citation>
    <scope>NUCLEOTIDE SEQUENCE [LARGE SCALE GENOMIC DNA]</scope>
    <source>
        <strain evidence="6 7">Z443</strain>
    </source>
</reference>
<dbReference type="KEGG" id="gyu:FE374_05895"/>
<dbReference type="PANTHER" id="PTHR42794:SF1">
    <property type="entry name" value="HEMIN IMPORT ATP-BINDING PROTEIN HMUV"/>
    <property type="match status" value="1"/>
</dbReference>
<evidence type="ECO:0000259" key="5">
    <source>
        <dbReference type="PROSITE" id="PS50893"/>
    </source>
</evidence>
<evidence type="ECO:0000256" key="2">
    <source>
        <dbReference type="ARBA" id="ARBA00022741"/>
    </source>
</evidence>
<dbReference type="InterPro" id="IPR003439">
    <property type="entry name" value="ABC_transporter-like_ATP-bd"/>
</dbReference>
<dbReference type="Pfam" id="PF00005">
    <property type="entry name" value="ABC_tran"/>
    <property type="match status" value="1"/>
</dbReference>
<protein>
    <submittedName>
        <fullName evidence="6">ATP-binding cassette domain-containing protein</fullName>
    </submittedName>
</protein>
<feature type="domain" description="ABC transporter" evidence="5">
    <location>
        <begin position="83"/>
        <end position="318"/>
    </location>
</feature>
<dbReference type="Proteomes" id="UP000314616">
    <property type="component" value="Chromosome"/>
</dbReference>
<dbReference type="PROSITE" id="PS50893">
    <property type="entry name" value="ABC_TRANSPORTER_2"/>
    <property type="match status" value="1"/>
</dbReference>
<evidence type="ECO:0000313" key="7">
    <source>
        <dbReference type="Proteomes" id="UP000314616"/>
    </source>
</evidence>
<dbReference type="AlphaFoldDB" id="A0A5B8C0H5"/>
<proteinExistence type="predicted"/>
<keyword evidence="1" id="KW-0813">Transport</keyword>
<keyword evidence="4" id="KW-1278">Translocase</keyword>
<dbReference type="SUPFAM" id="SSF52540">
    <property type="entry name" value="P-loop containing nucleoside triphosphate hydrolases"/>
    <property type="match status" value="1"/>
</dbReference>
<name>A0A5B8C0H5_9MICO</name>
<evidence type="ECO:0000256" key="1">
    <source>
        <dbReference type="ARBA" id="ARBA00022448"/>
    </source>
</evidence>
<accession>A0A5B8C0H5</accession>
<dbReference type="PANTHER" id="PTHR42794">
    <property type="entry name" value="HEMIN IMPORT ATP-BINDING PROTEIN HMUV"/>
    <property type="match status" value="1"/>
</dbReference>